<organism evidence="2 3">
    <name type="scientific">Novipirellula aureliae</name>
    <dbReference type="NCBI Taxonomy" id="2527966"/>
    <lineage>
        <taxon>Bacteria</taxon>
        <taxon>Pseudomonadati</taxon>
        <taxon>Planctomycetota</taxon>
        <taxon>Planctomycetia</taxon>
        <taxon>Pirellulales</taxon>
        <taxon>Pirellulaceae</taxon>
        <taxon>Novipirellula</taxon>
    </lineage>
</organism>
<evidence type="ECO:0000256" key="1">
    <source>
        <dbReference type="SAM" id="MobiDB-lite"/>
    </source>
</evidence>
<proteinExistence type="predicted"/>
<gene>
    <name evidence="2" type="ORF">Q31b_52420</name>
</gene>
<keyword evidence="3" id="KW-1185">Reference proteome</keyword>
<sequence>MKQRLFRNWVLGGLVGTFLIAATSPLFVRSYLLFEIDSIRKVPVLVRGEHYRWRREGYATTRIGAMGMPGGPMVIPQRTSDAELRIALWGDSQAEGVCVADSKKLHRQIQQLAEQAGMQLTVLPLGRSGDDLSDWLSQIPRVDSKLDIDMHLILIAELSDLAVPVPEEESVPDVELALPTNRSRIAEACPAFFIEAIRRTIRNPDDTPRTLRFGVGPVADTLPHSESRQVGPKSGWKTIAKSIEATTDERVLIVYAPNIPIGFSVGGDVAEEALSIQTLKNELEANGIGFVDTRGSLLRSAATNRWPHGFHNGQFGVGHLNDVGYERIAADVVDFFRAKGAPTFSRIAD</sequence>
<dbReference type="Proteomes" id="UP000315471">
    <property type="component" value="Unassembled WGS sequence"/>
</dbReference>
<dbReference type="InterPro" id="IPR036514">
    <property type="entry name" value="SGNH_hydro_sf"/>
</dbReference>
<feature type="region of interest" description="Disordered" evidence="1">
    <location>
        <begin position="214"/>
        <end position="233"/>
    </location>
</feature>
<dbReference type="EMBL" id="SJPY01000009">
    <property type="protein sequence ID" value="TWU35807.1"/>
    <property type="molecule type" value="Genomic_DNA"/>
</dbReference>
<protein>
    <submittedName>
        <fullName evidence="2">Uncharacterized protein</fullName>
    </submittedName>
</protein>
<name>A0A5C6DIU6_9BACT</name>
<dbReference type="GO" id="GO:0016788">
    <property type="term" value="F:hydrolase activity, acting on ester bonds"/>
    <property type="evidence" value="ECO:0007669"/>
    <property type="project" value="UniProtKB-ARBA"/>
</dbReference>
<dbReference type="SUPFAM" id="SSF52266">
    <property type="entry name" value="SGNH hydrolase"/>
    <property type="match status" value="1"/>
</dbReference>
<dbReference type="OrthoDB" id="274319at2"/>
<reference evidence="2 3" key="1">
    <citation type="submission" date="2019-02" db="EMBL/GenBank/DDBJ databases">
        <title>Deep-cultivation of Planctomycetes and their phenomic and genomic characterization uncovers novel biology.</title>
        <authorList>
            <person name="Wiegand S."/>
            <person name="Jogler M."/>
            <person name="Boedeker C."/>
            <person name="Pinto D."/>
            <person name="Vollmers J."/>
            <person name="Rivas-Marin E."/>
            <person name="Kohn T."/>
            <person name="Peeters S.H."/>
            <person name="Heuer A."/>
            <person name="Rast P."/>
            <person name="Oberbeckmann S."/>
            <person name="Bunk B."/>
            <person name="Jeske O."/>
            <person name="Meyerdierks A."/>
            <person name="Storesund J.E."/>
            <person name="Kallscheuer N."/>
            <person name="Luecker S."/>
            <person name="Lage O.M."/>
            <person name="Pohl T."/>
            <person name="Merkel B.J."/>
            <person name="Hornburger P."/>
            <person name="Mueller R.-W."/>
            <person name="Bruemmer F."/>
            <person name="Labrenz M."/>
            <person name="Spormann A.M."/>
            <person name="Op Den Camp H."/>
            <person name="Overmann J."/>
            <person name="Amann R."/>
            <person name="Jetten M.S.M."/>
            <person name="Mascher T."/>
            <person name="Medema M.H."/>
            <person name="Devos D.P."/>
            <person name="Kaster A.-K."/>
            <person name="Ovreas L."/>
            <person name="Rohde M."/>
            <person name="Galperin M.Y."/>
            <person name="Jogler C."/>
        </authorList>
    </citation>
    <scope>NUCLEOTIDE SEQUENCE [LARGE SCALE GENOMIC DNA]</scope>
    <source>
        <strain evidence="2 3">Q31b</strain>
    </source>
</reference>
<comment type="caution">
    <text evidence="2">The sequence shown here is derived from an EMBL/GenBank/DDBJ whole genome shotgun (WGS) entry which is preliminary data.</text>
</comment>
<dbReference type="Gene3D" id="3.40.50.1110">
    <property type="entry name" value="SGNH hydrolase"/>
    <property type="match status" value="1"/>
</dbReference>
<dbReference type="AlphaFoldDB" id="A0A5C6DIU6"/>
<evidence type="ECO:0000313" key="3">
    <source>
        <dbReference type="Proteomes" id="UP000315471"/>
    </source>
</evidence>
<accession>A0A5C6DIU6</accession>
<dbReference type="RefSeq" id="WP_146602318.1">
    <property type="nucleotide sequence ID" value="NZ_SJPY01000009.1"/>
</dbReference>
<evidence type="ECO:0000313" key="2">
    <source>
        <dbReference type="EMBL" id="TWU35807.1"/>
    </source>
</evidence>